<dbReference type="AlphaFoldDB" id="A0A975Q1W9"/>
<comment type="subcellular location">
    <subcellularLocation>
        <location evidence="1">Cell membrane</location>
        <topology evidence="1">Multi-pass membrane protein</topology>
    </subcellularLocation>
</comment>
<feature type="transmembrane region" description="Helical" evidence="6">
    <location>
        <begin position="389"/>
        <end position="411"/>
    </location>
</feature>
<keyword evidence="2" id="KW-1003">Cell membrane</keyword>
<evidence type="ECO:0000256" key="6">
    <source>
        <dbReference type="SAM" id="Phobius"/>
    </source>
</evidence>
<feature type="transmembrane region" description="Helical" evidence="6">
    <location>
        <begin position="417"/>
        <end position="439"/>
    </location>
</feature>
<dbReference type="EMBL" id="CP073910">
    <property type="protein sequence ID" value="QUT06234.1"/>
    <property type="molecule type" value="Genomic_DNA"/>
</dbReference>
<feature type="transmembrane region" description="Helical" evidence="6">
    <location>
        <begin position="771"/>
        <end position="794"/>
    </location>
</feature>
<dbReference type="Pfam" id="PF12704">
    <property type="entry name" value="MacB_PCD"/>
    <property type="match status" value="1"/>
</dbReference>
<dbReference type="Proteomes" id="UP000681425">
    <property type="component" value="Chromosome"/>
</dbReference>
<keyword evidence="10" id="KW-1185">Reference proteome</keyword>
<keyword evidence="3 6" id="KW-0812">Transmembrane</keyword>
<feature type="domain" description="MacB-like periplasmic core" evidence="8">
    <location>
        <begin position="23"/>
        <end position="224"/>
    </location>
</feature>
<dbReference type="InterPro" id="IPR025857">
    <property type="entry name" value="MacB_PCD"/>
</dbReference>
<feature type="transmembrane region" description="Helical" evidence="6">
    <location>
        <begin position="343"/>
        <end position="368"/>
    </location>
</feature>
<keyword evidence="5 6" id="KW-0472">Membrane</keyword>
<evidence type="ECO:0000259" key="8">
    <source>
        <dbReference type="Pfam" id="PF12704"/>
    </source>
</evidence>
<feature type="transmembrane region" description="Helical" evidence="6">
    <location>
        <begin position="253"/>
        <end position="277"/>
    </location>
</feature>
<keyword evidence="4 6" id="KW-1133">Transmembrane helix</keyword>
<feature type="transmembrane region" description="Helical" evidence="6">
    <location>
        <begin position="722"/>
        <end position="742"/>
    </location>
</feature>
<dbReference type="PANTHER" id="PTHR30287:SF1">
    <property type="entry name" value="INNER MEMBRANE PROTEIN"/>
    <property type="match status" value="1"/>
</dbReference>
<dbReference type="Pfam" id="PF02687">
    <property type="entry name" value="FtsX"/>
    <property type="match status" value="2"/>
</dbReference>
<feature type="domain" description="ABC3 transporter permease C-terminal" evidence="7">
    <location>
        <begin position="723"/>
        <end position="829"/>
    </location>
</feature>
<evidence type="ECO:0000256" key="3">
    <source>
        <dbReference type="ARBA" id="ARBA00022692"/>
    </source>
</evidence>
<evidence type="ECO:0000256" key="2">
    <source>
        <dbReference type="ARBA" id="ARBA00022475"/>
    </source>
</evidence>
<dbReference type="InterPro" id="IPR038766">
    <property type="entry name" value="Membrane_comp_ABC_pdt"/>
</dbReference>
<name>A0A975Q1W9_9SPHN</name>
<reference evidence="9" key="1">
    <citation type="submission" date="2021-04" db="EMBL/GenBank/DDBJ databases">
        <title>Isolation of p-tert-butylphenol degrading bacteria Sphingobium phenoxybenzoativorans Tas13 from active sludge.</title>
        <authorList>
            <person name="Li Y."/>
        </authorList>
    </citation>
    <scope>NUCLEOTIDE SEQUENCE</scope>
    <source>
        <strain evidence="9">Tas13</strain>
    </source>
</reference>
<dbReference type="KEGG" id="spph:KFK14_01730"/>
<feature type="domain" description="ABC3 transporter permease C-terminal" evidence="7">
    <location>
        <begin position="256"/>
        <end position="372"/>
    </location>
</feature>
<evidence type="ECO:0000256" key="1">
    <source>
        <dbReference type="ARBA" id="ARBA00004651"/>
    </source>
</evidence>
<sequence length="843" mass="88192">MMLALRMAVRELRGGLTGLRLLAICLFLGVAALAGVGSLGAAIDAALAGQGQAILGGDIAFDLNQRPANAIERAAMRGEGQVSQIIRMRAMIARPDGQEAILSELKAVDNAYPLYGRLTLEKGAIADRPRHDEVALGEALADRLRVRPGGQVRIGERLFRVAGVIADEPDRLGSGFAFGPTALVTLDSLEATRLIQPGSIYNVQYRIRIPAGSDPQAAIARINAASPDARWEVRDRSNGAPGARRFLERMGQFLVLVGLTALVVAGIGVGNGVTGYLEGKRSSIATLKALGASSRTIFLTYLFQILLVAAGGIAAGIIVGALLPPVITAVAGDALPIPPRLALYPAPLLTSAAYGLLTALLFAVIPLAQARRVRATTLFRGELEPVRGAGWAVITVAFLIAFAIAGLAVLTAKEPRLALWFIAAAVGLLALLTLVGGAVQRLAALLPRPRHPLARLTLANLHRPGAQTSRLVIALGLGLSLFATLAVVETNLSGQMATSIPKKAPSFFAIDIPYDGVDRFRQIVDGHAPGADIVTVPSLRGPVVAVRDQRVSDMKNIPDDAWILRGDRGLTYADTLPAGNRIVDGAWWPKDYAGPPLVSVDLRAAKALSLKVGDMLTVSVLGVEIPARIASLREIDWDSMGLNFGMIFSPSALAGAPHSYLATITLPDAKGEGGGGAAIATQERAINRDIARAFPSASLIRVKEVISTLGDLLGQLSTAVRAAASVAVAAGIAVLVGAIAAARRARTYDSVLLKLLGATRRQVLAMQAMEYAALAFIVAFIAFAVSVVGGWYVAVHVLGLEWAPDWTIVLLTLGIGAFLTIALGLIGSLPVLAARPASALRQL</sequence>
<gene>
    <name evidence="9" type="ORF">KFK14_01730</name>
</gene>
<evidence type="ECO:0000256" key="5">
    <source>
        <dbReference type="ARBA" id="ARBA00023136"/>
    </source>
</evidence>
<feature type="transmembrane region" description="Helical" evidence="6">
    <location>
        <begin position="806"/>
        <end position="833"/>
    </location>
</feature>
<proteinExistence type="predicted"/>
<dbReference type="GO" id="GO:0005886">
    <property type="term" value="C:plasma membrane"/>
    <property type="evidence" value="ECO:0007669"/>
    <property type="project" value="UniProtKB-SubCell"/>
</dbReference>
<dbReference type="RefSeq" id="WP_212609644.1">
    <property type="nucleotide sequence ID" value="NZ_CP073910.1"/>
</dbReference>
<evidence type="ECO:0000313" key="9">
    <source>
        <dbReference type="EMBL" id="QUT06234.1"/>
    </source>
</evidence>
<evidence type="ECO:0000256" key="4">
    <source>
        <dbReference type="ARBA" id="ARBA00022989"/>
    </source>
</evidence>
<feature type="transmembrane region" description="Helical" evidence="6">
    <location>
        <begin position="471"/>
        <end position="488"/>
    </location>
</feature>
<accession>A0A975Q1W9</accession>
<evidence type="ECO:0000313" key="10">
    <source>
        <dbReference type="Proteomes" id="UP000681425"/>
    </source>
</evidence>
<evidence type="ECO:0000259" key="7">
    <source>
        <dbReference type="Pfam" id="PF02687"/>
    </source>
</evidence>
<feature type="transmembrane region" description="Helical" evidence="6">
    <location>
        <begin position="298"/>
        <end position="323"/>
    </location>
</feature>
<organism evidence="9 10">
    <name type="scientific">Sphingobium phenoxybenzoativorans</name>
    <dbReference type="NCBI Taxonomy" id="1592790"/>
    <lineage>
        <taxon>Bacteria</taxon>
        <taxon>Pseudomonadati</taxon>
        <taxon>Pseudomonadota</taxon>
        <taxon>Alphaproteobacteria</taxon>
        <taxon>Sphingomonadales</taxon>
        <taxon>Sphingomonadaceae</taxon>
        <taxon>Sphingobium</taxon>
    </lineage>
</organism>
<protein>
    <submittedName>
        <fullName evidence="9">FtsX-like permease family protein</fullName>
    </submittedName>
</protein>
<dbReference type="PANTHER" id="PTHR30287">
    <property type="entry name" value="MEMBRANE COMPONENT OF PREDICTED ABC SUPERFAMILY METABOLITE UPTAKE TRANSPORTER"/>
    <property type="match status" value="1"/>
</dbReference>
<dbReference type="InterPro" id="IPR003838">
    <property type="entry name" value="ABC3_permease_C"/>
</dbReference>